<gene>
    <name evidence="2" type="ORF">Ahu01nite_047720</name>
</gene>
<name>A0ABQ3ZSV8_9ACTN</name>
<evidence type="ECO:0000313" key="2">
    <source>
        <dbReference type="EMBL" id="GIE21670.1"/>
    </source>
</evidence>
<keyword evidence="3" id="KW-1185">Reference proteome</keyword>
<dbReference type="EMBL" id="BOMN01000059">
    <property type="protein sequence ID" value="GIE21670.1"/>
    <property type="molecule type" value="Genomic_DNA"/>
</dbReference>
<protein>
    <submittedName>
        <fullName evidence="2">Uncharacterized protein</fullName>
    </submittedName>
</protein>
<dbReference type="Proteomes" id="UP000603200">
    <property type="component" value="Unassembled WGS sequence"/>
</dbReference>
<reference evidence="2 3" key="1">
    <citation type="submission" date="2021-01" db="EMBL/GenBank/DDBJ databases">
        <title>Whole genome shotgun sequence of Actinoplanes humidus NBRC 14915.</title>
        <authorList>
            <person name="Komaki H."/>
            <person name="Tamura T."/>
        </authorList>
    </citation>
    <scope>NUCLEOTIDE SEQUENCE [LARGE SCALE GENOMIC DNA]</scope>
    <source>
        <strain evidence="2 3">NBRC 14915</strain>
    </source>
</reference>
<proteinExistence type="predicted"/>
<organism evidence="2 3">
    <name type="scientific">Winogradskya humida</name>
    <dbReference type="NCBI Taxonomy" id="113566"/>
    <lineage>
        <taxon>Bacteria</taxon>
        <taxon>Bacillati</taxon>
        <taxon>Actinomycetota</taxon>
        <taxon>Actinomycetes</taxon>
        <taxon>Micromonosporales</taxon>
        <taxon>Micromonosporaceae</taxon>
        <taxon>Winogradskya</taxon>
    </lineage>
</organism>
<feature type="region of interest" description="Disordered" evidence="1">
    <location>
        <begin position="1"/>
        <end position="111"/>
    </location>
</feature>
<evidence type="ECO:0000256" key="1">
    <source>
        <dbReference type="SAM" id="MobiDB-lite"/>
    </source>
</evidence>
<dbReference type="RefSeq" id="WP_203838779.1">
    <property type="nucleotide sequence ID" value="NZ_BAAATV010000002.1"/>
</dbReference>
<comment type="caution">
    <text evidence="2">The sequence shown here is derived from an EMBL/GenBank/DDBJ whole genome shotgun (WGS) entry which is preliminary data.</text>
</comment>
<accession>A0ABQ3ZSV8</accession>
<sequence>MSDINEIGHGAYGEGVLDEPTTYRPEKGDPDPGLSSTYAAGTDPEELVNGGPRPEHGIMTTTGGNAGPNSFRPKARHGQGIAPTTTGDATTGSMDSPTDGATSDATSSAVD</sequence>
<evidence type="ECO:0000313" key="3">
    <source>
        <dbReference type="Proteomes" id="UP000603200"/>
    </source>
</evidence>
<feature type="compositionally biased region" description="Polar residues" evidence="1">
    <location>
        <begin position="82"/>
        <end position="111"/>
    </location>
</feature>